<organism evidence="2 3">
    <name type="scientific">Prorocentrum cordatum</name>
    <dbReference type="NCBI Taxonomy" id="2364126"/>
    <lineage>
        <taxon>Eukaryota</taxon>
        <taxon>Sar</taxon>
        <taxon>Alveolata</taxon>
        <taxon>Dinophyceae</taxon>
        <taxon>Prorocentrales</taxon>
        <taxon>Prorocentraceae</taxon>
        <taxon>Prorocentrum</taxon>
    </lineage>
</organism>
<feature type="region of interest" description="Disordered" evidence="1">
    <location>
        <begin position="1"/>
        <end position="24"/>
    </location>
</feature>
<evidence type="ECO:0000256" key="1">
    <source>
        <dbReference type="SAM" id="MobiDB-lite"/>
    </source>
</evidence>
<keyword evidence="3" id="KW-1185">Reference proteome</keyword>
<comment type="caution">
    <text evidence="2">The sequence shown here is derived from an EMBL/GenBank/DDBJ whole genome shotgun (WGS) entry which is preliminary data.</text>
</comment>
<evidence type="ECO:0000313" key="3">
    <source>
        <dbReference type="Proteomes" id="UP001189429"/>
    </source>
</evidence>
<sequence>QAKHANEREEAAASGADEPAQGIVDPGLVVTKLTDIANAGDEEVAVEDATRFHGDDVLFIKSSGDDGHTEHNRVKVVVSGEAGNVLQLVEKLKHTYQPESTEVQLVKKTARRCPHLPWGELRRTCLRECAP</sequence>
<accession>A0ABN9X8G5</accession>
<gene>
    <name evidence="2" type="ORF">PCOR1329_LOCUS74307</name>
</gene>
<dbReference type="EMBL" id="CAUYUJ010020061">
    <property type="protein sequence ID" value="CAK0895601.1"/>
    <property type="molecule type" value="Genomic_DNA"/>
</dbReference>
<dbReference type="Proteomes" id="UP001189429">
    <property type="component" value="Unassembled WGS sequence"/>
</dbReference>
<evidence type="ECO:0000313" key="2">
    <source>
        <dbReference type="EMBL" id="CAK0895601.1"/>
    </source>
</evidence>
<proteinExistence type="predicted"/>
<reference evidence="2" key="1">
    <citation type="submission" date="2023-10" db="EMBL/GenBank/DDBJ databases">
        <authorList>
            <person name="Chen Y."/>
            <person name="Shah S."/>
            <person name="Dougan E. K."/>
            <person name="Thang M."/>
            <person name="Chan C."/>
        </authorList>
    </citation>
    <scope>NUCLEOTIDE SEQUENCE [LARGE SCALE GENOMIC DNA]</scope>
</reference>
<protein>
    <submittedName>
        <fullName evidence="2">Uncharacterized protein</fullName>
    </submittedName>
</protein>
<feature type="non-terminal residue" evidence="2">
    <location>
        <position position="1"/>
    </location>
</feature>
<name>A0ABN9X8G5_9DINO</name>
<feature type="compositionally biased region" description="Basic and acidic residues" evidence="1">
    <location>
        <begin position="1"/>
        <end position="11"/>
    </location>
</feature>